<dbReference type="Proteomes" id="UP001372834">
    <property type="component" value="Unassembled WGS sequence"/>
</dbReference>
<reference evidence="1 2" key="1">
    <citation type="submission" date="2023-10" db="EMBL/GenBank/DDBJ databases">
        <title>Genomes of two closely related lineages of the louse Polyplax serrata with different host specificities.</title>
        <authorList>
            <person name="Martinu J."/>
            <person name="Tarabai H."/>
            <person name="Stefka J."/>
            <person name="Hypsa V."/>
        </authorList>
    </citation>
    <scope>NUCLEOTIDE SEQUENCE [LARGE SCALE GENOMIC DNA]</scope>
    <source>
        <strain evidence="1">HR10_N</strain>
    </source>
</reference>
<sequence length="71" mass="8048">MHPRQIGRYILAWESGVPAVDHSQNSHHEILLQPKKRLEETKPTTVGIFWNLRNAQATGDVEEDGTVTTEI</sequence>
<dbReference type="EMBL" id="JAWJWE010000013">
    <property type="protein sequence ID" value="KAK6630224.1"/>
    <property type="molecule type" value="Genomic_DNA"/>
</dbReference>
<name>A0AAN8PGB5_POLSC</name>
<proteinExistence type="predicted"/>
<dbReference type="AlphaFoldDB" id="A0AAN8PGB5"/>
<accession>A0AAN8PGB5</accession>
<comment type="caution">
    <text evidence="1">The sequence shown here is derived from an EMBL/GenBank/DDBJ whole genome shotgun (WGS) entry which is preliminary data.</text>
</comment>
<protein>
    <submittedName>
        <fullName evidence="1">Uncharacterized protein</fullName>
    </submittedName>
</protein>
<evidence type="ECO:0000313" key="2">
    <source>
        <dbReference type="Proteomes" id="UP001372834"/>
    </source>
</evidence>
<organism evidence="1 2">
    <name type="scientific">Polyplax serrata</name>
    <name type="common">Common mouse louse</name>
    <dbReference type="NCBI Taxonomy" id="468196"/>
    <lineage>
        <taxon>Eukaryota</taxon>
        <taxon>Metazoa</taxon>
        <taxon>Ecdysozoa</taxon>
        <taxon>Arthropoda</taxon>
        <taxon>Hexapoda</taxon>
        <taxon>Insecta</taxon>
        <taxon>Pterygota</taxon>
        <taxon>Neoptera</taxon>
        <taxon>Paraneoptera</taxon>
        <taxon>Psocodea</taxon>
        <taxon>Troctomorpha</taxon>
        <taxon>Phthiraptera</taxon>
        <taxon>Anoplura</taxon>
        <taxon>Polyplacidae</taxon>
        <taxon>Polyplax</taxon>
    </lineage>
</organism>
<evidence type="ECO:0000313" key="1">
    <source>
        <dbReference type="EMBL" id="KAK6630224.1"/>
    </source>
</evidence>
<gene>
    <name evidence="1" type="ORF">RUM43_015017</name>
</gene>